<sequence length="133" mass="14225">MNMLPVVPASLSTGDGAACAVLDASLLVDDPAFDADRMAVLARDKFDGKAVAHVLMDHFVSRRGDVHAMKVVEQSCLDRSGLKGRILSGDFVRLVAAARPEVYADFSRTYLDDPDLGAWCSRSAAVSDPPKTC</sequence>
<keyword evidence="1" id="KW-0614">Plasmid</keyword>
<name>C5B570_METEA</name>
<reference evidence="1 2" key="1">
    <citation type="journal article" date="2009" name="PLoS ONE">
        <title>Methylobacterium genome sequences: a reference blueprint to investigate microbial metabolism of C1 compounds from natural and industrial sources.</title>
        <authorList>
            <person name="Vuilleumier S."/>
            <person name="Chistoserdova L."/>
            <person name="Lee M.-C."/>
            <person name="Bringel F."/>
            <person name="Lajus A."/>
            <person name="Zhou Y."/>
            <person name="Gourion B."/>
            <person name="Barbe V."/>
            <person name="Chang J."/>
            <person name="Cruveiller S."/>
            <person name="Dossat C."/>
            <person name="Gillett W."/>
            <person name="Gruffaz C."/>
            <person name="Haugen E."/>
            <person name="Hourcade E."/>
            <person name="Levy R."/>
            <person name="Mangenot S."/>
            <person name="Muller E."/>
            <person name="Nadalig T."/>
            <person name="Pagni M."/>
            <person name="Penny C."/>
            <person name="Peyraud R."/>
            <person name="Robinson D.G."/>
            <person name="Roche D."/>
            <person name="Rouy Z."/>
            <person name="Saenampechek C."/>
            <person name="Salvignol G."/>
            <person name="Vallenet D."/>
            <person name="Wu Z."/>
            <person name="Marx C.J."/>
            <person name="Vorholt J.A."/>
            <person name="Olson M.V."/>
            <person name="Kaul R."/>
            <person name="Weissenbach J."/>
            <person name="Medigue C."/>
            <person name="Lidstrom M.E."/>
        </authorList>
    </citation>
    <scope>NUCLEOTIDE SEQUENCE [LARGE SCALE GENOMIC DNA]</scope>
    <source>
        <strain evidence="2">ATCC 14718 / DSM 1338 / JCM 2805 / NCIMB 9133 / AM1</strain>
    </source>
</reference>
<proteinExistence type="predicted"/>
<dbReference type="HOGENOM" id="CLU_1904260_0_0_5"/>
<organism evidence="1 2">
    <name type="scientific">Methylorubrum extorquens (strain ATCC 14718 / DSM 1338 / JCM 2805 / NCIMB 9133 / AM1)</name>
    <name type="common">Methylobacterium extorquens</name>
    <dbReference type="NCBI Taxonomy" id="272630"/>
    <lineage>
        <taxon>Bacteria</taxon>
        <taxon>Pseudomonadati</taxon>
        <taxon>Pseudomonadota</taxon>
        <taxon>Alphaproteobacteria</taxon>
        <taxon>Hyphomicrobiales</taxon>
        <taxon>Methylobacteriaceae</taxon>
        <taxon>Methylorubrum</taxon>
    </lineage>
</organism>
<geneLocation type="plasmid" evidence="1 2">
    <name>megaplasmid</name>
</geneLocation>
<dbReference type="RefSeq" id="WP_012754040.1">
    <property type="nucleotide sequence ID" value="NC_012811.1"/>
</dbReference>
<dbReference type="KEGG" id="mea:Mex_2p0758"/>
<protein>
    <submittedName>
        <fullName evidence="1">Uncharacterized protein</fullName>
    </submittedName>
</protein>
<evidence type="ECO:0000313" key="1">
    <source>
        <dbReference type="EMBL" id="ACS43602.1"/>
    </source>
</evidence>
<dbReference type="AlphaFoldDB" id="C5B570"/>
<dbReference type="EMBL" id="CP001511">
    <property type="protein sequence ID" value="ACS43602.1"/>
    <property type="molecule type" value="Genomic_DNA"/>
</dbReference>
<keyword evidence="2" id="KW-1185">Reference proteome</keyword>
<gene>
    <name evidence="1" type="ordered locus">MexAM1_META2p0758</name>
</gene>
<evidence type="ECO:0000313" key="2">
    <source>
        <dbReference type="Proteomes" id="UP000009081"/>
    </source>
</evidence>
<dbReference type="Proteomes" id="UP000009081">
    <property type="component" value="Plasmid megaplasmid"/>
</dbReference>
<accession>C5B570</accession>